<dbReference type="EMBL" id="CAJVPZ010013147">
    <property type="protein sequence ID" value="CAG8646417.1"/>
    <property type="molecule type" value="Genomic_DNA"/>
</dbReference>
<gene>
    <name evidence="2" type="ORF">RFULGI_LOCUS8269</name>
</gene>
<dbReference type="Proteomes" id="UP000789396">
    <property type="component" value="Unassembled WGS sequence"/>
</dbReference>
<proteinExistence type="predicted"/>
<evidence type="ECO:0000256" key="1">
    <source>
        <dbReference type="SAM" id="Coils"/>
    </source>
</evidence>
<dbReference type="AlphaFoldDB" id="A0A9N9DMK7"/>
<feature type="non-terminal residue" evidence="2">
    <location>
        <position position="129"/>
    </location>
</feature>
<accession>A0A9N9DMK7</accession>
<feature type="coiled-coil region" evidence="1">
    <location>
        <begin position="101"/>
        <end position="128"/>
    </location>
</feature>
<evidence type="ECO:0000313" key="2">
    <source>
        <dbReference type="EMBL" id="CAG8646417.1"/>
    </source>
</evidence>
<keyword evidence="1" id="KW-0175">Coiled coil</keyword>
<reference evidence="2" key="1">
    <citation type="submission" date="2021-06" db="EMBL/GenBank/DDBJ databases">
        <authorList>
            <person name="Kallberg Y."/>
            <person name="Tangrot J."/>
            <person name="Rosling A."/>
        </authorList>
    </citation>
    <scope>NUCLEOTIDE SEQUENCE</scope>
    <source>
        <strain evidence="2">IN212</strain>
    </source>
</reference>
<comment type="caution">
    <text evidence="2">The sequence shown here is derived from an EMBL/GenBank/DDBJ whole genome shotgun (WGS) entry which is preliminary data.</text>
</comment>
<keyword evidence="3" id="KW-1185">Reference proteome</keyword>
<sequence length="129" mass="15059">MKRIFDKRKENDAKITDAVQGIQEAANEDVLKDEYKKVKTSELYKKTKSQVIIDNLYKRKNVCFRIDKSLNISETNKLILKCKLAKLIPNTIEDGDDDNKLANLEIDLERCKKEISDKEEILDKKEILE</sequence>
<protein>
    <submittedName>
        <fullName evidence="2">340_t:CDS:1</fullName>
    </submittedName>
</protein>
<name>A0A9N9DMK7_9GLOM</name>
<evidence type="ECO:0000313" key="3">
    <source>
        <dbReference type="Proteomes" id="UP000789396"/>
    </source>
</evidence>
<organism evidence="2 3">
    <name type="scientific">Racocetra fulgida</name>
    <dbReference type="NCBI Taxonomy" id="60492"/>
    <lineage>
        <taxon>Eukaryota</taxon>
        <taxon>Fungi</taxon>
        <taxon>Fungi incertae sedis</taxon>
        <taxon>Mucoromycota</taxon>
        <taxon>Glomeromycotina</taxon>
        <taxon>Glomeromycetes</taxon>
        <taxon>Diversisporales</taxon>
        <taxon>Gigasporaceae</taxon>
        <taxon>Racocetra</taxon>
    </lineage>
</organism>